<dbReference type="PANTHER" id="PTHR45923:SF2">
    <property type="entry name" value="PROTEIN SEY1"/>
    <property type="match status" value="1"/>
</dbReference>
<dbReference type="GO" id="GO:0016320">
    <property type="term" value="P:endoplasmic reticulum membrane fusion"/>
    <property type="evidence" value="ECO:0007669"/>
    <property type="project" value="TreeGrafter"/>
</dbReference>
<accession>A0A316ULK5</accession>
<evidence type="ECO:0000256" key="6">
    <source>
        <dbReference type="ARBA" id="ARBA00023134"/>
    </source>
</evidence>
<dbReference type="Gene3D" id="3.40.50.300">
    <property type="entry name" value="P-loop containing nucleotide triphosphate hydrolases"/>
    <property type="match status" value="1"/>
</dbReference>
<proteinExistence type="inferred from homology"/>
<gene>
    <name evidence="8" type="primary">SEY1</name>
    <name evidence="12" type="ORF">BCV69DRAFT_243549</name>
</gene>
<evidence type="ECO:0000256" key="8">
    <source>
        <dbReference type="HAMAP-Rule" id="MF_03109"/>
    </source>
</evidence>
<organism evidence="12 13">
    <name type="scientific">Pseudomicrostroma glucosiphilum</name>
    <dbReference type="NCBI Taxonomy" id="1684307"/>
    <lineage>
        <taxon>Eukaryota</taxon>
        <taxon>Fungi</taxon>
        <taxon>Dikarya</taxon>
        <taxon>Basidiomycota</taxon>
        <taxon>Ustilaginomycotina</taxon>
        <taxon>Exobasidiomycetes</taxon>
        <taxon>Microstromatales</taxon>
        <taxon>Microstromatales incertae sedis</taxon>
        <taxon>Pseudomicrostroma</taxon>
    </lineage>
</organism>
<evidence type="ECO:0000256" key="10">
    <source>
        <dbReference type="SAM" id="Phobius"/>
    </source>
</evidence>
<dbReference type="InterPro" id="IPR046758">
    <property type="entry name" value="Sey1/RHD3-like_3HB"/>
</dbReference>
<keyword evidence="7 8" id="KW-0472">Membrane</keyword>
<dbReference type="GO" id="GO:0005789">
    <property type="term" value="C:endoplasmic reticulum membrane"/>
    <property type="evidence" value="ECO:0007669"/>
    <property type="project" value="UniProtKB-SubCell"/>
</dbReference>
<feature type="topological domain" description="Cytoplasmic" evidence="8">
    <location>
        <begin position="748"/>
        <end position="819"/>
    </location>
</feature>
<dbReference type="Proteomes" id="UP000245942">
    <property type="component" value="Unassembled WGS sequence"/>
</dbReference>
<evidence type="ECO:0000259" key="11">
    <source>
        <dbReference type="PROSITE" id="PS51715"/>
    </source>
</evidence>
<feature type="topological domain" description="Lumenal" evidence="8">
    <location>
        <begin position="724"/>
        <end position="726"/>
    </location>
</feature>
<keyword evidence="6 8" id="KW-0342">GTP-binding</keyword>
<keyword evidence="3 8" id="KW-0378">Hydrolase</keyword>
<evidence type="ECO:0000256" key="9">
    <source>
        <dbReference type="SAM" id="MobiDB-lite"/>
    </source>
</evidence>
<feature type="transmembrane region" description="Helical" evidence="10">
    <location>
        <begin position="727"/>
        <end position="745"/>
    </location>
</feature>
<evidence type="ECO:0000256" key="5">
    <source>
        <dbReference type="ARBA" id="ARBA00022989"/>
    </source>
</evidence>
<feature type="transmembrane region" description="Helical" evidence="10">
    <location>
        <begin position="703"/>
        <end position="720"/>
    </location>
</feature>
<evidence type="ECO:0000256" key="1">
    <source>
        <dbReference type="ARBA" id="ARBA00022692"/>
    </source>
</evidence>
<feature type="region of interest" description="Disordered" evidence="9">
    <location>
        <begin position="1"/>
        <end position="34"/>
    </location>
</feature>
<evidence type="ECO:0000313" key="12">
    <source>
        <dbReference type="EMBL" id="PWN24085.1"/>
    </source>
</evidence>
<protein>
    <submittedName>
        <fullName evidence="12">Root hair defective 3 GTP-binding protein</fullName>
    </submittedName>
</protein>
<dbReference type="Pfam" id="PF20428">
    <property type="entry name" value="Sey1_3HB"/>
    <property type="match status" value="1"/>
</dbReference>
<evidence type="ECO:0000256" key="4">
    <source>
        <dbReference type="ARBA" id="ARBA00022824"/>
    </source>
</evidence>
<keyword evidence="13" id="KW-1185">Reference proteome</keyword>
<dbReference type="InterPro" id="IPR027417">
    <property type="entry name" value="P-loop_NTPase"/>
</dbReference>
<feature type="region of interest" description="Disordered" evidence="9">
    <location>
        <begin position="785"/>
        <end position="819"/>
    </location>
</feature>
<dbReference type="GO" id="GO:0005525">
    <property type="term" value="F:GTP binding"/>
    <property type="evidence" value="ECO:0007669"/>
    <property type="project" value="UniProtKB-UniRule"/>
</dbReference>
<feature type="topological domain" description="Cytoplasmic" evidence="8">
    <location>
        <begin position="1"/>
        <end position="702"/>
    </location>
</feature>
<dbReference type="HAMAP" id="MF_03109">
    <property type="entry name" value="Sey1"/>
    <property type="match status" value="1"/>
</dbReference>
<dbReference type="GO" id="GO:0003924">
    <property type="term" value="F:GTPase activity"/>
    <property type="evidence" value="ECO:0007669"/>
    <property type="project" value="UniProtKB-UniRule"/>
</dbReference>
<keyword evidence="1 8" id="KW-0812">Transmembrane</keyword>
<keyword evidence="2 8" id="KW-0547">Nucleotide-binding</keyword>
<dbReference type="InterPro" id="IPR030386">
    <property type="entry name" value="G_GB1_RHD3_dom"/>
</dbReference>
<reference evidence="12 13" key="1">
    <citation type="journal article" date="2018" name="Mol. Biol. Evol.">
        <title>Broad Genomic Sampling Reveals a Smut Pathogenic Ancestry of the Fungal Clade Ustilaginomycotina.</title>
        <authorList>
            <person name="Kijpornyongpan T."/>
            <person name="Mondo S.J."/>
            <person name="Barry K."/>
            <person name="Sandor L."/>
            <person name="Lee J."/>
            <person name="Lipzen A."/>
            <person name="Pangilinan J."/>
            <person name="LaButti K."/>
            <person name="Hainaut M."/>
            <person name="Henrissat B."/>
            <person name="Grigoriev I.V."/>
            <person name="Spatafora J.W."/>
            <person name="Aime M.C."/>
        </authorList>
    </citation>
    <scope>NUCLEOTIDE SEQUENCE [LARGE SCALE GENOMIC DNA]</scope>
    <source>
        <strain evidence="12 13">MCA 4718</strain>
    </source>
</reference>
<evidence type="ECO:0000256" key="7">
    <source>
        <dbReference type="ARBA" id="ARBA00023136"/>
    </source>
</evidence>
<feature type="binding site" evidence="8">
    <location>
        <begin position="74"/>
        <end position="81"/>
    </location>
    <ligand>
        <name>GTP</name>
        <dbReference type="ChEBI" id="CHEBI:37565"/>
    </ligand>
</feature>
<evidence type="ECO:0000256" key="3">
    <source>
        <dbReference type="ARBA" id="ARBA00022801"/>
    </source>
</evidence>
<dbReference type="CDD" id="cd01851">
    <property type="entry name" value="GBP"/>
    <property type="match status" value="1"/>
</dbReference>
<name>A0A316ULK5_9BASI</name>
<feature type="compositionally biased region" description="Polar residues" evidence="9">
    <location>
        <begin position="789"/>
        <end position="805"/>
    </location>
</feature>
<dbReference type="Pfam" id="PF05879">
    <property type="entry name" value="RHD3_GTPase"/>
    <property type="match status" value="1"/>
</dbReference>
<dbReference type="AlphaFoldDB" id="A0A316ULK5"/>
<feature type="domain" description="GB1/RHD3-type G" evidence="11">
    <location>
        <begin position="64"/>
        <end position="286"/>
    </location>
</feature>
<evidence type="ECO:0000256" key="2">
    <source>
        <dbReference type="ARBA" id="ARBA00022741"/>
    </source>
</evidence>
<evidence type="ECO:0000313" key="13">
    <source>
        <dbReference type="Proteomes" id="UP000245942"/>
    </source>
</evidence>
<sequence length="819" mass="92633">MAAAPLSSSGTAAPFTTQTSTAALPDSSPAPVAPSERIQLIDEEQKFTPTMGEALRRWQLEDAGFGYDLCAVLGSQSTGKSTLLNKLFGTSFDVMDESRRQQTTKGIWMCRGQGMNVLVMDVEGTDGRERGEDQDFERKSALFSMASAECLIVNMWEHQVGLYQGANMGLLKTVFEVNLGLFQAGKSRSHAAKEKTLLCFVIRDHIGATPLENLRNTLMADLRRIWDSLSKPEGLESSTIETFFDFDFVTLPHKLLQPTEFDSQVASLRTRFTDSSRKDFIFRPEYHKRIPADGLPHYLESIWEQVQTNKDLDLPTQQELLAQFRCDEIANAAFATFANDVKVFRRPLETGEVLADLGTLMGAHRGKAIEDFDKAASRYHAEVYKRKRLDLLEKLNSTLSPFFLGQLKNLHKKVVAFFRASVLEKLRGENYDFSTVVSSERKKALIAFETGATAIKLKDTDWAYDDEYEQLKQSVDDIADQCRAEETKKMVLQIERMVKKDVAEPTELALARPKADMWDQILVAFTEALEKAESAYMKKARSFNCTEEENVRALRTLKRRSWLSLRAKIDEQTVDSILINKLRTAFEDRFRYDEEGVPRVWRPDDDIDTIFRKARDETLALLPLYSKIKPQEPSREVSLPSTADDAESASAVERGEEEEFDFPASLVVFSETRKVELGNRFRKEADAYYVEAKRSTVSSIAQIPYWMYGVIAVLGWNEFIAVLSSPIYFATLIVLAGTAYMIWYLNMTGPVLSVGRAMGREVHRVTDAKLREHFSQPVPQPAFLAEGNRTASSTQRRSNVTTGSVDQGEEIELQEKKLE</sequence>
<dbReference type="STRING" id="1684307.A0A316ULK5"/>
<keyword evidence="5 8" id="KW-1133">Transmembrane helix</keyword>
<dbReference type="EMBL" id="KZ819321">
    <property type="protein sequence ID" value="PWN24085.1"/>
    <property type="molecule type" value="Genomic_DNA"/>
</dbReference>
<dbReference type="OrthoDB" id="1597724at2759"/>
<comment type="similarity">
    <text evidence="8">Belongs to the TRAFAC class dynamin-like GTPase superfamily. GB1/RHD3 GTPase family. RHD3 subfamily.</text>
</comment>
<dbReference type="InterPro" id="IPR008803">
    <property type="entry name" value="RHD3/Sey1"/>
</dbReference>
<dbReference type="FunFam" id="3.40.50.300:FF:000727">
    <property type="entry name" value="Protein SEY1 homolog"/>
    <property type="match status" value="1"/>
</dbReference>
<keyword evidence="4 8" id="KW-0256">Endoplasmic reticulum</keyword>
<feature type="compositionally biased region" description="Polar residues" evidence="9">
    <location>
        <begin position="1"/>
        <end position="22"/>
    </location>
</feature>
<comment type="subcellular location">
    <subcellularLocation>
        <location evidence="8">Endoplasmic reticulum membrane</location>
        <topology evidence="8">Multi-pass membrane protein</topology>
    </subcellularLocation>
    <text evidence="8">Enriched in the cortical ER. Concentrated in punctae along the ER tubules.</text>
</comment>
<dbReference type="SUPFAM" id="SSF52540">
    <property type="entry name" value="P-loop containing nucleoside triphosphate hydrolases"/>
    <property type="match status" value="1"/>
</dbReference>
<dbReference type="PROSITE" id="PS51715">
    <property type="entry name" value="G_GB1_RHD3"/>
    <property type="match status" value="1"/>
</dbReference>
<dbReference type="PANTHER" id="PTHR45923">
    <property type="entry name" value="PROTEIN SEY1"/>
    <property type="match status" value="1"/>
</dbReference>